<comment type="pathway">
    <text evidence="7">Amine and polyamine biosynthesis; ectoine biosynthesis; L-ectoine from L-aspartate 4-semialdehyde: step 1/3.</text>
</comment>
<dbReference type="KEGG" id="ppso:QPJ95_15765"/>
<dbReference type="InterPro" id="IPR049704">
    <property type="entry name" value="Aminotrans_3_PPA_site"/>
</dbReference>
<evidence type="ECO:0000256" key="1">
    <source>
        <dbReference type="ARBA" id="ARBA00001933"/>
    </source>
</evidence>
<dbReference type="EMBL" id="CP127247">
    <property type="protein sequence ID" value="WIY24069.1"/>
    <property type="molecule type" value="Genomic_DNA"/>
</dbReference>
<dbReference type="GO" id="GO:0019491">
    <property type="term" value="P:ectoine biosynthetic process"/>
    <property type="evidence" value="ECO:0007669"/>
    <property type="project" value="InterPro"/>
</dbReference>
<keyword evidence="4 7" id="KW-0808">Transferase</keyword>
<evidence type="ECO:0000256" key="5">
    <source>
        <dbReference type="ARBA" id="ARBA00022898"/>
    </source>
</evidence>
<dbReference type="GO" id="GO:0030170">
    <property type="term" value="F:pyridoxal phosphate binding"/>
    <property type="evidence" value="ECO:0007669"/>
    <property type="project" value="InterPro"/>
</dbReference>
<keyword evidence="3 7" id="KW-0032">Aminotransferase</keyword>
<dbReference type="Pfam" id="PF00202">
    <property type="entry name" value="Aminotran_3"/>
    <property type="match status" value="1"/>
</dbReference>
<dbReference type="AlphaFoldDB" id="A0A9Y2KX16"/>
<dbReference type="InterPro" id="IPR005814">
    <property type="entry name" value="Aminotrans_3"/>
</dbReference>
<dbReference type="InterPro" id="IPR015421">
    <property type="entry name" value="PyrdxlP-dep_Trfase_major"/>
</dbReference>
<dbReference type="PANTHER" id="PTHR43552:SF2">
    <property type="entry name" value="DIAMINOBUTYRATE--2-OXOGLUTARATE TRANSAMINASE"/>
    <property type="match status" value="1"/>
</dbReference>
<dbReference type="Gene3D" id="3.90.1150.10">
    <property type="entry name" value="Aspartate Aminotransferase, domain 1"/>
    <property type="match status" value="1"/>
</dbReference>
<gene>
    <name evidence="8" type="primary">ectB</name>
    <name evidence="8" type="ORF">QPJ95_15765</name>
</gene>
<dbReference type="CDD" id="cd00610">
    <property type="entry name" value="OAT_like"/>
    <property type="match status" value="1"/>
</dbReference>
<dbReference type="NCBIfam" id="NF006733">
    <property type="entry name" value="PRK09264.1"/>
    <property type="match status" value="1"/>
</dbReference>
<dbReference type="SUPFAM" id="SSF53383">
    <property type="entry name" value="PLP-dependent transferases"/>
    <property type="match status" value="1"/>
</dbReference>
<comment type="similarity">
    <text evidence="2 6">Belongs to the class-III pyridoxal-phosphate-dependent aminotransferase family.</text>
</comment>
<accession>A0A9Y2KX16</accession>
<dbReference type="PROSITE" id="PS00600">
    <property type="entry name" value="AA_TRANSFER_CLASS_3"/>
    <property type="match status" value="1"/>
</dbReference>
<evidence type="ECO:0000313" key="9">
    <source>
        <dbReference type="Proteomes" id="UP001238334"/>
    </source>
</evidence>
<dbReference type="PIRSF" id="PIRSF000521">
    <property type="entry name" value="Transaminase_4ab_Lys_Orn"/>
    <property type="match status" value="1"/>
</dbReference>
<sequence length="418" mass="45375">MNHQIESEVRSYCRSYTTVFERAAGAHMYSLQGAEYLDFLSGCGALNYGHNNPVLQDALLGYIQSGGIAMSMDMHTRSKSQFIDAFDSLILRPREMNYRLQFTGPTGANAVEAAIKLARKITGRTNVIAFTNGFHGCTLGALALTGNSHHRAASASLLSQVSRFPYDGYLGAGTDTCELLQKMLEDPSSGCDKPAAIILETVQGEGGLNHASAPWIRKLATVAKRNDILVIIDDIQAGCGRSGTFFSFEHMGIEPDMITMAKALSGFGLPMSMVLIKPELDHWLPGEHNGTFRGNNFAFVTARVALEHYWADDTFAQRLNSKIEMLHSELSTLAHRYGFHTKGRGFMQGIDLRDGALAEAVRARCFAAGLIIETCGPKGEVLKLLPPLTISEADMLDGIGRIEAALQATLSQPILANA</sequence>
<dbReference type="GO" id="GO:0045303">
    <property type="term" value="F:diaminobutyrate-2-oxoglutarate transaminase activity"/>
    <property type="evidence" value="ECO:0007669"/>
    <property type="project" value="UniProtKB-EC"/>
</dbReference>
<dbReference type="NCBIfam" id="TIGR00709">
    <property type="entry name" value="dat"/>
    <property type="match status" value="1"/>
</dbReference>
<proteinExistence type="inferred from homology"/>
<dbReference type="PANTHER" id="PTHR43552">
    <property type="entry name" value="DIAMINOBUTYRATE--2-OXOGLUTARATE AMINOTRANSFERASE"/>
    <property type="match status" value="1"/>
</dbReference>
<dbReference type="Proteomes" id="UP001238334">
    <property type="component" value="Chromosome"/>
</dbReference>
<dbReference type="RefSeq" id="WP_270917073.1">
    <property type="nucleotide sequence ID" value="NZ_CP127247.1"/>
</dbReference>
<keyword evidence="9" id="KW-1185">Reference proteome</keyword>
<dbReference type="EC" id="2.6.1.76" evidence="7"/>
<evidence type="ECO:0000256" key="4">
    <source>
        <dbReference type="ARBA" id="ARBA00022679"/>
    </source>
</evidence>
<dbReference type="InterPro" id="IPR012773">
    <property type="entry name" value="Ectoine_EctB"/>
</dbReference>
<keyword evidence="5 6" id="KW-0663">Pyridoxal phosphate</keyword>
<comment type="catalytic activity">
    <reaction evidence="7">
        <text>L-2,4-diaminobutanoate + 2-oxoglutarate = L-aspartate 4-semialdehyde + L-glutamate</text>
        <dbReference type="Rhea" id="RHEA:11160"/>
        <dbReference type="ChEBI" id="CHEBI:16810"/>
        <dbReference type="ChEBI" id="CHEBI:29985"/>
        <dbReference type="ChEBI" id="CHEBI:58761"/>
        <dbReference type="ChEBI" id="CHEBI:537519"/>
        <dbReference type="EC" id="2.6.1.76"/>
    </reaction>
</comment>
<evidence type="ECO:0000256" key="3">
    <source>
        <dbReference type="ARBA" id="ARBA00022576"/>
    </source>
</evidence>
<organism evidence="8 9">
    <name type="scientific">Parasedimentitalea psychrophila</name>
    <dbReference type="NCBI Taxonomy" id="2997337"/>
    <lineage>
        <taxon>Bacteria</taxon>
        <taxon>Pseudomonadati</taxon>
        <taxon>Pseudomonadota</taxon>
        <taxon>Alphaproteobacteria</taxon>
        <taxon>Rhodobacterales</taxon>
        <taxon>Paracoccaceae</taxon>
        <taxon>Parasedimentitalea</taxon>
    </lineage>
</organism>
<evidence type="ECO:0000256" key="7">
    <source>
        <dbReference type="RuleBase" id="RU365034"/>
    </source>
</evidence>
<comment type="cofactor">
    <cofactor evidence="1 7">
        <name>pyridoxal 5'-phosphate</name>
        <dbReference type="ChEBI" id="CHEBI:597326"/>
    </cofactor>
</comment>
<dbReference type="NCBIfam" id="TIGR02407">
    <property type="entry name" value="ectoine_ectB"/>
    <property type="match status" value="1"/>
</dbReference>
<dbReference type="InterPro" id="IPR015424">
    <property type="entry name" value="PyrdxlP-dep_Trfase"/>
</dbReference>
<dbReference type="GO" id="GO:0047307">
    <property type="term" value="F:diaminobutyrate-pyruvate transaminase activity"/>
    <property type="evidence" value="ECO:0007669"/>
    <property type="project" value="InterPro"/>
</dbReference>
<reference evidence="8 9" key="1">
    <citation type="submission" date="2023-06" db="EMBL/GenBank/DDBJ databases">
        <title>Parasedimentitalea psychrophila sp. nov., a psychrophilic bacterium isolated from deep-sea sediment.</title>
        <authorList>
            <person name="Li A."/>
        </authorList>
    </citation>
    <scope>NUCLEOTIDE SEQUENCE [LARGE SCALE GENOMIC DNA]</scope>
    <source>
        <strain evidence="8 9">QS115</strain>
    </source>
</reference>
<dbReference type="InterPro" id="IPR004637">
    <property type="entry name" value="Dat"/>
</dbReference>
<evidence type="ECO:0000256" key="2">
    <source>
        <dbReference type="ARBA" id="ARBA00008954"/>
    </source>
</evidence>
<protein>
    <recommendedName>
        <fullName evidence="7">Diaminobutyrate--2-oxoglutarate transaminase</fullName>
        <ecNumber evidence="7">2.6.1.76</ecNumber>
    </recommendedName>
    <alternativeName>
        <fullName evidence="7">DABA aminotransferase</fullName>
    </alternativeName>
</protein>
<evidence type="ECO:0000256" key="6">
    <source>
        <dbReference type="RuleBase" id="RU003560"/>
    </source>
</evidence>
<dbReference type="Gene3D" id="3.40.640.10">
    <property type="entry name" value="Type I PLP-dependent aspartate aminotransferase-like (Major domain)"/>
    <property type="match status" value="1"/>
</dbReference>
<dbReference type="InterPro" id="IPR015422">
    <property type="entry name" value="PyrdxlP-dep_Trfase_small"/>
</dbReference>
<comment type="function">
    <text evidence="7">Catalyzes reversively the conversion of L-aspartate beta-semialdehyde (ASA) to L-2,4-diaminobutyrate (DABA) by transamination with L-glutamate.</text>
</comment>
<name>A0A9Y2KX16_9RHOB</name>
<evidence type="ECO:0000313" key="8">
    <source>
        <dbReference type="EMBL" id="WIY24069.1"/>
    </source>
</evidence>